<dbReference type="PATRIC" id="fig|1705578.3.peg.2447"/>
<dbReference type="PANTHER" id="PTHR34580:SF8">
    <property type="entry name" value="WYL DOMAIN-CONTAINING PROTEIN"/>
    <property type="match status" value="1"/>
</dbReference>
<dbReference type="PIRSF" id="PIRSF016838">
    <property type="entry name" value="PafC"/>
    <property type="match status" value="1"/>
</dbReference>
<evidence type="ECO:0000313" key="5">
    <source>
        <dbReference type="EMBL" id="OBR92740.1"/>
    </source>
</evidence>
<dbReference type="Pfam" id="PF25583">
    <property type="entry name" value="WCX"/>
    <property type="match status" value="1"/>
</dbReference>
<dbReference type="InterPro" id="IPR026881">
    <property type="entry name" value="WYL_dom"/>
</dbReference>
<evidence type="ECO:0000259" key="3">
    <source>
        <dbReference type="PROSITE" id="PS51000"/>
    </source>
</evidence>
<sequence>MKINRLIAIVVMLLNRKKISAAELAEKFEVSVRTIYRDIEAINMSGIPIASQSGNNGGFYIVNNYKINHQFLTLDDMISIVEALRNINEVLNDKNVDLAIEKVKNIVPDEKKSDFNLHFKQIFIDTLPWGFKKSSEENEKYNMIYEALENKKCMTFNYRNAKSEYILRKVEPITLVFKGFGWYLFSFCNLRQDYRIFKLSRMDTLSILNEDIHKGRISYEKYLSMNKVEKLPTELTLKFSEKVRYRVEDSFDKDEMTFQEDGSIIVNIKVLEDEWIYSMILGYGEYVEVIKPLHVREIIKNRCKKMNDIYEKQN</sequence>
<proteinExistence type="predicted"/>
<dbReference type="InterPro" id="IPR028349">
    <property type="entry name" value="PafC-like"/>
</dbReference>
<dbReference type="EMBL" id="LITQ01000032">
    <property type="protein sequence ID" value="OAA90098.1"/>
    <property type="molecule type" value="Genomic_DNA"/>
</dbReference>
<dbReference type="InterPro" id="IPR013196">
    <property type="entry name" value="HTH_11"/>
</dbReference>
<evidence type="ECO:0000313" key="6">
    <source>
        <dbReference type="Proteomes" id="UP000077384"/>
    </source>
</evidence>
<evidence type="ECO:0000256" key="2">
    <source>
        <dbReference type="ARBA" id="ARBA00023163"/>
    </source>
</evidence>
<dbReference type="InterPro" id="IPR001034">
    <property type="entry name" value="DeoR_HTH"/>
</dbReference>
<dbReference type="Pfam" id="PF08279">
    <property type="entry name" value="HTH_11"/>
    <property type="match status" value="1"/>
</dbReference>
<accession>A0A168R652</accession>
<evidence type="ECO:0000256" key="1">
    <source>
        <dbReference type="ARBA" id="ARBA00023015"/>
    </source>
</evidence>
<feature type="domain" description="HTH deoR-type" evidence="3">
    <location>
        <begin position="2"/>
        <end position="57"/>
    </location>
</feature>
<keyword evidence="7" id="KW-1185">Reference proteome</keyword>
<dbReference type="EMBL" id="LROR01000055">
    <property type="protein sequence ID" value="OBR92740.1"/>
    <property type="molecule type" value="Genomic_DNA"/>
</dbReference>
<evidence type="ECO:0000313" key="4">
    <source>
        <dbReference type="EMBL" id="OAA90098.1"/>
    </source>
</evidence>
<dbReference type="GO" id="GO:0003700">
    <property type="term" value="F:DNA-binding transcription factor activity"/>
    <property type="evidence" value="ECO:0007669"/>
    <property type="project" value="InterPro"/>
</dbReference>
<dbReference type="Gene3D" id="1.10.10.10">
    <property type="entry name" value="Winged helix-like DNA-binding domain superfamily/Winged helix DNA-binding domain"/>
    <property type="match status" value="1"/>
</dbReference>
<gene>
    <name evidence="5" type="ORF">CLCOS_28020</name>
    <name evidence="4" type="ORF">WX73_02186</name>
</gene>
<dbReference type="PANTHER" id="PTHR34580">
    <property type="match status" value="1"/>
</dbReference>
<dbReference type="InterPro" id="IPR057727">
    <property type="entry name" value="WCX_dom"/>
</dbReference>
<organism evidence="4 6">
    <name type="scientific">Clostridium coskatii</name>
    <dbReference type="NCBI Taxonomy" id="1705578"/>
    <lineage>
        <taxon>Bacteria</taxon>
        <taxon>Bacillati</taxon>
        <taxon>Bacillota</taxon>
        <taxon>Clostridia</taxon>
        <taxon>Eubacteriales</taxon>
        <taxon>Clostridiaceae</taxon>
        <taxon>Clostridium</taxon>
    </lineage>
</organism>
<dbReference type="InterPro" id="IPR051534">
    <property type="entry name" value="CBASS_pafABC_assoc_protein"/>
</dbReference>
<keyword evidence="2" id="KW-0804">Transcription</keyword>
<evidence type="ECO:0000313" key="7">
    <source>
        <dbReference type="Proteomes" id="UP000093694"/>
    </source>
</evidence>
<dbReference type="Pfam" id="PF13280">
    <property type="entry name" value="WYL"/>
    <property type="match status" value="1"/>
</dbReference>
<dbReference type="SUPFAM" id="SSF46785">
    <property type="entry name" value="Winged helix' DNA-binding domain"/>
    <property type="match status" value="1"/>
</dbReference>
<name>A0A168R652_9CLOT</name>
<comment type="caution">
    <text evidence="4">The sequence shown here is derived from an EMBL/GenBank/DDBJ whole genome shotgun (WGS) entry which is preliminary data.</text>
</comment>
<dbReference type="InterPro" id="IPR036388">
    <property type="entry name" value="WH-like_DNA-bd_sf"/>
</dbReference>
<dbReference type="Proteomes" id="UP000077384">
    <property type="component" value="Unassembled WGS sequence"/>
</dbReference>
<protein>
    <submittedName>
        <fullName evidence="4 5">Frv operon regulatory protein</fullName>
    </submittedName>
</protein>
<reference evidence="4 6" key="1">
    <citation type="journal article" date="2015" name="Biotechnol. Bioeng.">
        <title>Genome sequence and phenotypic characterization of Caulobacter segnis.</title>
        <authorList>
            <person name="Patel S."/>
            <person name="Fletcher B."/>
            <person name="Scott D.C."/>
            <person name="Ely B."/>
        </authorList>
    </citation>
    <scope>NUCLEOTIDE SEQUENCE [LARGE SCALE GENOMIC DNA]</scope>
    <source>
        <strain evidence="4 6">PS02</strain>
    </source>
</reference>
<reference evidence="5 7" key="2">
    <citation type="journal article" date="2016" name="Front. Microbiol.">
        <title>Industrial Acetogenic Biocatalysts: A Comparative Metabolic and Genomic Analysis.</title>
        <authorList>
            <person name="Bengelsdorf F."/>
            <person name="Poehlein A."/>
            <person name="Sonja S."/>
            <person name="Erz C."/>
            <person name="Hummel T."/>
            <person name="Hoffmeister S."/>
            <person name="Daniel R."/>
            <person name="Durre P."/>
        </authorList>
    </citation>
    <scope>NUCLEOTIDE SEQUENCE [LARGE SCALE GENOMIC DNA]</scope>
    <source>
        <strain evidence="5 7">PTA-10522</strain>
    </source>
</reference>
<dbReference type="PROSITE" id="PS51000">
    <property type="entry name" value="HTH_DEOR_2"/>
    <property type="match status" value="1"/>
</dbReference>
<dbReference type="AlphaFoldDB" id="A0A168R652"/>
<dbReference type="PROSITE" id="PS52050">
    <property type="entry name" value="WYL"/>
    <property type="match status" value="1"/>
</dbReference>
<dbReference type="InterPro" id="IPR036390">
    <property type="entry name" value="WH_DNA-bd_sf"/>
</dbReference>
<dbReference type="Proteomes" id="UP000093694">
    <property type="component" value="Unassembled WGS sequence"/>
</dbReference>
<keyword evidence="1" id="KW-0805">Transcription regulation</keyword>
<dbReference type="RefSeq" id="WP_063602133.1">
    <property type="nucleotide sequence ID" value="NZ_LITQ01000032.1"/>
</dbReference>